<organism evidence="1 2">
    <name type="scientific">Zea mays</name>
    <name type="common">Maize</name>
    <dbReference type="NCBI Taxonomy" id="4577"/>
    <lineage>
        <taxon>Eukaryota</taxon>
        <taxon>Viridiplantae</taxon>
        <taxon>Streptophyta</taxon>
        <taxon>Embryophyta</taxon>
        <taxon>Tracheophyta</taxon>
        <taxon>Spermatophyta</taxon>
        <taxon>Magnoliopsida</taxon>
        <taxon>Liliopsida</taxon>
        <taxon>Poales</taxon>
        <taxon>Poaceae</taxon>
        <taxon>PACMAD clade</taxon>
        <taxon>Panicoideae</taxon>
        <taxon>Andropogonodae</taxon>
        <taxon>Andropogoneae</taxon>
        <taxon>Tripsacinae</taxon>
        <taxon>Zea</taxon>
    </lineage>
</organism>
<dbReference type="InParanoid" id="A0A804Q5I7"/>
<accession>A0A804Q5I7</accession>
<dbReference type="AlphaFoldDB" id="A0A804Q5I7"/>
<proteinExistence type="predicted"/>
<dbReference type="EnsemblPlants" id="Zm00001eb302500_T001">
    <property type="protein sequence ID" value="Zm00001eb302500_P001"/>
    <property type="gene ID" value="Zm00001eb302500"/>
</dbReference>
<keyword evidence="2" id="KW-1185">Reference proteome</keyword>
<sequence length="144" mass="15099">MRRDAVPPPTAPSASSSSSLFSGGEQLFEFGPSPLVFLPLLLIQGGGMDLSRVGEKLLSSIRSVRSLYLLPPTPAAPPSCLEVPERAAAAAAAARAIAGLPPHERINLPSNSEDLVSIYGSNPQGQVMEELEEVFYEEVSAALA</sequence>
<protein>
    <submittedName>
        <fullName evidence="1">Uncharacterized protein</fullName>
    </submittedName>
</protein>
<reference evidence="1" key="2">
    <citation type="submission" date="2019-07" db="EMBL/GenBank/DDBJ databases">
        <authorList>
            <person name="Seetharam A."/>
            <person name="Woodhouse M."/>
            <person name="Cannon E."/>
        </authorList>
    </citation>
    <scope>NUCLEOTIDE SEQUENCE [LARGE SCALE GENOMIC DNA]</scope>
    <source>
        <strain evidence="1">cv. B73</strain>
    </source>
</reference>
<dbReference type="Gramene" id="Zm00001eb302500_T001">
    <property type="protein sequence ID" value="Zm00001eb302500_P001"/>
    <property type="gene ID" value="Zm00001eb302500"/>
</dbReference>
<dbReference type="Proteomes" id="UP000007305">
    <property type="component" value="Chromosome 7"/>
</dbReference>
<name>A0A804Q5I7_MAIZE</name>
<reference evidence="2" key="1">
    <citation type="submission" date="2015-12" db="EMBL/GenBank/DDBJ databases">
        <title>Update maize B73 reference genome by single molecule sequencing technologies.</title>
        <authorList>
            <consortium name="Maize Genome Sequencing Project"/>
            <person name="Ware D."/>
        </authorList>
    </citation>
    <scope>NUCLEOTIDE SEQUENCE [LARGE SCALE GENOMIC DNA]</scope>
    <source>
        <strain evidence="2">cv. B73</strain>
    </source>
</reference>
<evidence type="ECO:0000313" key="1">
    <source>
        <dbReference type="EnsemblPlants" id="Zm00001eb302500_P001"/>
    </source>
</evidence>
<evidence type="ECO:0000313" key="2">
    <source>
        <dbReference type="Proteomes" id="UP000007305"/>
    </source>
</evidence>
<reference evidence="1" key="3">
    <citation type="submission" date="2021-05" db="UniProtKB">
        <authorList>
            <consortium name="EnsemblPlants"/>
        </authorList>
    </citation>
    <scope>IDENTIFICATION</scope>
    <source>
        <strain evidence="1">cv. B73</strain>
    </source>
</reference>